<evidence type="ECO:0000256" key="1">
    <source>
        <dbReference type="SAM" id="Coils"/>
    </source>
</evidence>
<dbReference type="AlphaFoldDB" id="A0A6J4TRY0"/>
<dbReference type="Pfam" id="PF05974">
    <property type="entry name" value="DUF892"/>
    <property type="match status" value="1"/>
</dbReference>
<feature type="coiled-coil region" evidence="1">
    <location>
        <begin position="139"/>
        <end position="166"/>
    </location>
</feature>
<dbReference type="Gene3D" id="1.20.1260.10">
    <property type="match status" value="1"/>
</dbReference>
<dbReference type="SUPFAM" id="SSF47240">
    <property type="entry name" value="Ferritin-like"/>
    <property type="match status" value="1"/>
</dbReference>
<evidence type="ECO:0000313" key="2">
    <source>
        <dbReference type="EMBL" id="CAA9531016.1"/>
    </source>
</evidence>
<accession>A0A6J4TRY0</accession>
<protein>
    <submittedName>
        <fullName evidence="2">Uncharacterized protein</fullName>
    </submittedName>
</protein>
<gene>
    <name evidence="2" type="ORF">AVDCRST_MAG73-951</name>
</gene>
<name>A0A6J4TRY0_9BACT</name>
<dbReference type="InterPro" id="IPR009078">
    <property type="entry name" value="Ferritin-like_SF"/>
</dbReference>
<keyword evidence="1" id="KW-0175">Coiled coil</keyword>
<sequence length="183" mass="19821">MQTMSSTMPMQTPQDLFIHELSDTLSAEQIIVEMLGQAQGMVQNPQLRQGLQKHQQESQEQAQRVQQVIQMTGQQPHPVTCHAAQGLMQSLMDVVQSGPSPEVLEGAVVAGAIKTEHLEIAGYTGLIEKAQAMGQSEAAQLLQQNLQQEQAMLQQLQGISQQLTQQMASMAMAQDGSSASATL</sequence>
<dbReference type="PANTHER" id="PTHR30565:SF9">
    <property type="entry name" value="PROTEIN YCIF"/>
    <property type="match status" value="1"/>
</dbReference>
<dbReference type="PANTHER" id="PTHR30565">
    <property type="entry name" value="PROTEIN YCIF"/>
    <property type="match status" value="1"/>
</dbReference>
<dbReference type="InterPro" id="IPR012347">
    <property type="entry name" value="Ferritin-like"/>
</dbReference>
<reference evidence="2" key="1">
    <citation type="submission" date="2020-02" db="EMBL/GenBank/DDBJ databases">
        <authorList>
            <person name="Meier V. D."/>
        </authorList>
    </citation>
    <scope>NUCLEOTIDE SEQUENCE</scope>
    <source>
        <strain evidence="2">AVDCRST_MAG73</strain>
    </source>
</reference>
<dbReference type="InterPro" id="IPR047114">
    <property type="entry name" value="YciF"/>
</dbReference>
<dbReference type="InterPro" id="IPR010287">
    <property type="entry name" value="DUF892_YciF-like"/>
</dbReference>
<proteinExistence type="predicted"/>
<organism evidence="2">
    <name type="scientific">uncultured Thermomicrobiales bacterium</name>
    <dbReference type="NCBI Taxonomy" id="1645740"/>
    <lineage>
        <taxon>Bacteria</taxon>
        <taxon>Pseudomonadati</taxon>
        <taxon>Thermomicrobiota</taxon>
        <taxon>Thermomicrobia</taxon>
        <taxon>Thermomicrobiales</taxon>
        <taxon>environmental samples</taxon>
    </lineage>
</organism>
<dbReference type="EMBL" id="CADCWE010000057">
    <property type="protein sequence ID" value="CAA9531016.1"/>
    <property type="molecule type" value="Genomic_DNA"/>
</dbReference>